<evidence type="ECO:0000256" key="1">
    <source>
        <dbReference type="SAM" id="Phobius"/>
    </source>
</evidence>
<name>K2MLS7_TRYCR</name>
<evidence type="ECO:0000313" key="3">
    <source>
        <dbReference type="Proteomes" id="UP000007350"/>
    </source>
</evidence>
<keyword evidence="1" id="KW-0812">Transmembrane</keyword>
<comment type="caution">
    <text evidence="2">The sequence shown here is derived from an EMBL/GenBank/DDBJ whole genome shotgun (WGS) entry which is preliminary data.</text>
</comment>
<reference evidence="2 3" key="1">
    <citation type="journal article" date="2012" name="BMC Genomics">
        <title>Comparative genomic analysis of human infective Trypanosoma cruzi lineages with the bat-restricted subspecies T. cruzi marinkellei.</title>
        <authorList>
            <person name="Franzen O."/>
            <person name="Talavera-Lopez C."/>
            <person name="Ochaya S."/>
            <person name="Butler C.E."/>
            <person name="Messenger L.A."/>
            <person name="Lewis M.D."/>
            <person name="Llewellyn M.S."/>
            <person name="Marinkelle C.J."/>
            <person name="Tyler K.M."/>
            <person name="Miles M.A."/>
            <person name="Andersson B."/>
        </authorList>
    </citation>
    <scope>NUCLEOTIDE SEQUENCE [LARGE SCALE GENOMIC DNA]</scope>
    <source>
        <strain evidence="2 3">B7</strain>
    </source>
</reference>
<keyword evidence="1" id="KW-1133">Transmembrane helix</keyword>
<feature type="transmembrane region" description="Helical" evidence="1">
    <location>
        <begin position="174"/>
        <end position="195"/>
    </location>
</feature>
<dbReference type="EMBL" id="AHKC01020274">
    <property type="protein sequence ID" value="EKF26599.1"/>
    <property type="molecule type" value="Genomic_DNA"/>
</dbReference>
<feature type="transmembrane region" description="Helical" evidence="1">
    <location>
        <begin position="207"/>
        <end position="229"/>
    </location>
</feature>
<evidence type="ECO:0000313" key="2">
    <source>
        <dbReference type="EMBL" id="EKF26599.1"/>
    </source>
</evidence>
<proteinExistence type="predicted"/>
<organism evidence="2 3">
    <name type="scientific">Trypanosoma cruzi marinkellei</name>
    <dbReference type="NCBI Taxonomy" id="85056"/>
    <lineage>
        <taxon>Eukaryota</taxon>
        <taxon>Discoba</taxon>
        <taxon>Euglenozoa</taxon>
        <taxon>Kinetoplastea</taxon>
        <taxon>Metakinetoplastina</taxon>
        <taxon>Trypanosomatida</taxon>
        <taxon>Trypanosomatidae</taxon>
        <taxon>Trypanosoma</taxon>
        <taxon>Schizotrypanum</taxon>
    </lineage>
</organism>
<protein>
    <submittedName>
        <fullName evidence="2">Uncharacterized protein</fullName>
    </submittedName>
</protein>
<dbReference type="AlphaFoldDB" id="K2MLS7"/>
<accession>K2MLS7</accession>
<gene>
    <name evidence="2" type="ORF">MOQ_009698</name>
</gene>
<keyword evidence="1" id="KW-0472">Membrane</keyword>
<feature type="transmembrane region" description="Helical" evidence="1">
    <location>
        <begin position="51"/>
        <end position="71"/>
    </location>
</feature>
<keyword evidence="3" id="KW-1185">Reference proteome</keyword>
<dbReference type="Proteomes" id="UP000007350">
    <property type="component" value="Unassembled WGS sequence"/>
</dbReference>
<sequence>MPMKGIKIEMFTLRVGFTQERPQCRFVYREGVIISRIHDSLWEGSAIRLSLFLYTHAFFALPIVTTILLQWSRVAVMALVRFYYYFLFCHLWDDLTHEEKEVGNTPLGSQPFQYSFSFFFLIFLYSLTFLFLSLSFIEICIKAHVLQGRRTLLAFFKGFDFLYRLGKLIRMEGGTFFLFIFFIFASFLVFCVYQGDNDMWALSLTQILILPFLFSCFLLFAVVLCPPLVEIKL</sequence>
<feature type="transmembrane region" description="Helical" evidence="1">
    <location>
        <begin position="116"/>
        <end position="141"/>
    </location>
</feature>